<dbReference type="PROSITE" id="PS00187">
    <property type="entry name" value="TPP_ENZYMES"/>
    <property type="match status" value="1"/>
</dbReference>
<dbReference type="SUPFAM" id="SSF52467">
    <property type="entry name" value="DHS-like NAD/FAD-binding domain"/>
    <property type="match status" value="1"/>
</dbReference>
<dbReference type="InterPro" id="IPR045229">
    <property type="entry name" value="TPP_enz"/>
</dbReference>
<dbReference type="GO" id="GO:0009097">
    <property type="term" value="P:isoleucine biosynthetic process"/>
    <property type="evidence" value="ECO:0007669"/>
    <property type="project" value="TreeGrafter"/>
</dbReference>
<dbReference type="InterPro" id="IPR029035">
    <property type="entry name" value="DHS-like_NAD/FAD-binding_dom"/>
</dbReference>
<evidence type="ECO:0000256" key="3">
    <source>
        <dbReference type="ARBA" id="ARBA00018936"/>
    </source>
</evidence>
<dbReference type="GO" id="GO:0003984">
    <property type="term" value="F:acetolactate synthase activity"/>
    <property type="evidence" value="ECO:0007669"/>
    <property type="project" value="TreeGrafter"/>
</dbReference>
<evidence type="ECO:0000259" key="7">
    <source>
        <dbReference type="Pfam" id="PF02775"/>
    </source>
</evidence>
<evidence type="ECO:0000313" key="8">
    <source>
        <dbReference type="EMBL" id="CAI8057395.1"/>
    </source>
</evidence>
<proteinExistence type="inferred from homology"/>
<dbReference type="Pfam" id="PF02775">
    <property type="entry name" value="TPP_enzyme_C"/>
    <property type="match status" value="1"/>
</dbReference>
<dbReference type="InterPro" id="IPR000399">
    <property type="entry name" value="TPP-bd_CS"/>
</dbReference>
<dbReference type="InterPro" id="IPR011766">
    <property type="entry name" value="TPP_enzyme_TPP-bd"/>
</dbReference>
<keyword evidence="9" id="KW-1185">Reference proteome</keyword>
<name>A0AA35TZJ5_GEOBA</name>
<dbReference type="EMBL" id="CASHTH010004446">
    <property type="protein sequence ID" value="CAI8057395.1"/>
    <property type="molecule type" value="Genomic_DNA"/>
</dbReference>
<comment type="caution">
    <text evidence="8">The sequence shown here is derived from an EMBL/GenBank/DDBJ whole genome shotgun (WGS) entry which is preliminary data.</text>
</comment>
<evidence type="ECO:0000313" key="9">
    <source>
        <dbReference type="Proteomes" id="UP001174909"/>
    </source>
</evidence>
<organism evidence="8 9">
    <name type="scientific">Geodia barretti</name>
    <name type="common">Barrett's horny sponge</name>
    <dbReference type="NCBI Taxonomy" id="519541"/>
    <lineage>
        <taxon>Eukaryota</taxon>
        <taxon>Metazoa</taxon>
        <taxon>Porifera</taxon>
        <taxon>Demospongiae</taxon>
        <taxon>Heteroscleromorpha</taxon>
        <taxon>Tetractinellida</taxon>
        <taxon>Astrophorina</taxon>
        <taxon>Geodiidae</taxon>
        <taxon>Geodia</taxon>
    </lineage>
</organism>
<dbReference type="GO" id="GO:0030976">
    <property type="term" value="F:thiamine pyrophosphate binding"/>
    <property type="evidence" value="ECO:0007669"/>
    <property type="project" value="InterPro"/>
</dbReference>
<protein>
    <recommendedName>
        <fullName evidence="3">2-hydroxyacyl-CoA lyase 2</fullName>
    </recommendedName>
    <alternativeName>
        <fullName evidence="5">IlvB-like protein</fullName>
    </alternativeName>
</protein>
<comment type="similarity">
    <text evidence="2">Belongs to the TPP enzyme family.</text>
</comment>
<evidence type="ECO:0000256" key="2">
    <source>
        <dbReference type="ARBA" id="ARBA00007812"/>
    </source>
</evidence>
<comment type="catalytic activity">
    <reaction evidence="6">
        <text>(2R)-hydroxyhexadecanoyl-CoA = pentadecanal + formyl-CoA</text>
        <dbReference type="Rhea" id="RHEA:55212"/>
        <dbReference type="ChEBI" id="CHEBI:17302"/>
        <dbReference type="ChEBI" id="CHEBI:57376"/>
        <dbReference type="ChEBI" id="CHEBI:138654"/>
    </reaction>
    <physiologicalReaction direction="left-to-right" evidence="6">
        <dbReference type="Rhea" id="RHEA:55213"/>
    </physiologicalReaction>
</comment>
<dbReference type="SUPFAM" id="SSF52518">
    <property type="entry name" value="Thiamin diphosphate-binding fold (THDP-binding)"/>
    <property type="match status" value="1"/>
</dbReference>
<dbReference type="InterPro" id="IPR029061">
    <property type="entry name" value="THDP-binding"/>
</dbReference>
<evidence type="ECO:0000256" key="5">
    <source>
        <dbReference type="ARBA" id="ARBA00030510"/>
    </source>
</evidence>
<dbReference type="GO" id="GO:0009099">
    <property type="term" value="P:L-valine biosynthetic process"/>
    <property type="evidence" value="ECO:0007669"/>
    <property type="project" value="TreeGrafter"/>
</dbReference>
<comment type="cofactor">
    <cofactor evidence="1">
        <name>thiamine diphosphate</name>
        <dbReference type="ChEBI" id="CHEBI:58937"/>
    </cofactor>
</comment>
<dbReference type="Proteomes" id="UP001174909">
    <property type="component" value="Unassembled WGS sequence"/>
</dbReference>
<evidence type="ECO:0000256" key="6">
    <source>
        <dbReference type="ARBA" id="ARBA00048767"/>
    </source>
</evidence>
<dbReference type="Gene3D" id="3.40.50.1220">
    <property type="entry name" value="TPP-binding domain"/>
    <property type="match status" value="1"/>
</dbReference>
<dbReference type="Gene3D" id="3.40.50.970">
    <property type="match status" value="1"/>
</dbReference>
<dbReference type="GO" id="GO:0005948">
    <property type="term" value="C:acetolactate synthase complex"/>
    <property type="evidence" value="ECO:0007669"/>
    <property type="project" value="TreeGrafter"/>
</dbReference>
<dbReference type="PANTHER" id="PTHR18968:SF13">
    <property type="entry name" value="ACETOLACTATE SYNTHASE CATALYTIC SUBUNIT, MITOCHONDRIAL"/>
    <property type="match status" value="1"/>
</dbReference>
<reference evidence="8" key="1">
    <citation type="submission" date="2023-03" db="EMBL/GenBank/DDBJ databases">
        <authorList>
            <person name="Steffen K."/>
            <person name="Cardenas P."/>
        </authorList>
    </citation>
    <scope>NUCLEOTIDE SEQUENCE</scope>
</reference>
<dbReference type="GO" id="GO:0000287">
    <property type="term" value="F:magnesium ion binding"/>
    <property type="evidence" value="ECO:0007669"/>
    <property type="project" value="InterPro"/>
</dbReference>
<gene>
    <name evidence="8" type="ORF">GBAR_LOCUS31277</name>
</gene>
<dbReference type="PANTHER" id="PTHR18968">
    <property type="entry name" value="THIAMINE PYROPHOSPHATE ENZYMES"/>
    <property type="match status" value="1"/>
</dbReference>
<keyword evidence="8" id="KW-0456">Lyase</keyword>
<sequence length="302" mass="31883">MRRAFTALRSGSPGPVVLEMHQDVLMAQADDDVLAYTAVGTPGKAGPSDADVQRAADLLVNARLPVLNAGGGAMGAGAADESHRTLAELLTNAEWMPRFTDTETPTNGYRVVYELQQLTDPERTIALHDAGGSRGYMVPFWTTTKPRNFVAMGGMAAMGWSVGAAIGTKLARPDHLVVHLLGDASFGMTGMEVETASRMGLGVLTVVINNGGIGGGMMGMENPAGTPPEMAVLGGNFSVVGEGLGAWTERVEHPDDIRPAFQRAIRARRRSAGFGRSHDPAVAHSRTARRLVVVAVRCIGRN</sequence>
<feature type="domain" description="Thiamine pyrophosphate enzyme TPP-binding" evidence="7">
    <location>
        <begin position="129"/>
        <end position="267"/>
    </location>
</feature>
<dbReference type="GO" id="GO:0050660">
    <property type="term" value="F:flavin adenine dinucleotide binding"/>
    <property type="evidence" value="ECO:0007669"/>
    <property type="project" value="TreeGrafter"/>
</dbReference>
<keyword evidence="4" id="KW-0786">Thiamine pyrophosphate</keyword>
<evidence type="ECO:0000256" key="4">
    <source>
        <dbReference type="ARBA" id="ARBA00023052"/>
    </source>
</evidence>
<dbReference type="AlphaFoldDB" id="A0AA35TZJ5"/>
<accession>A0AA35TZJ5</accession>
<evidence type="ECO:0000256" key="1">
    <source>
        <dbReference type="ARBA" id="ARBA00001964"/>
    </source>
</evidence>
<dbReference type="GO" id="GO:0016829">
    <property type="term" value="F:lyase activity"/>
    <property type="evidence" value="ECO:0007669"/>
    <property type="project" value="UniProtKB-KW"/>
</dbReference>